<proteinExistence type="predicted"/>
<evidence type="ECO:0000313" key="2">
    <source>
        <dbReference type="EnsemblMetazoa" id="XP_028517265.1"/>
    </source>
</evidence>
<dbReference type="Proteomes" id="UP000887567">
    <property type="component" value="Unplaced"/>
</dbReference>
<reference evidence="2" key="1">
    <citation type="submission" date="2022-11" db="UniProtKB">
        <authorList>
            <consortium name="EnsemblMetazoa"/>
        </authorList>
    </citation>
    <scope>IDENTIFICATION</scope>
</reference>
<dbReference type="GeneID" id="110246912"/>
<dbReference type="EnsemblMetazoa" id="XM_028661464.1">
    <property type="protein sequence ID" value="XP_028517265.1"/>
    <property type="gene ID" value="LOC110246912"/>
</dbReference>
<dbReference type="RefSeq" id="XP_028517265.1">
    <property type="nucleotide sequence ID" value="XM_028661464.1"/>
</dbReference>
<keyword evidence="3" id="KW-1185">Reference proteome</keyword>
<accession>A0A913YP51</accession>
<evidence type="ECO:0000256" key="1">
    <source>
        <dbReference type="SAM" id="MobiDB-lite"/>
    </source>
</evidence>
<sequence>MGLGHQGWCIEPNISLEEGSPYRPVNGKENPGLSESQTPYARSGPKSDHNGQPTNNNPDTGDGTATYAAVDMSKKKKKKQEGEVLYADLDSMRPGNIIISKYVKITDFAQAFL</sequence>
<dbReference type="AlphaFoldDB" id="A0A913YP51"/>
<protein>
    <submittedName>
        <fullName evidence="2">Uncharacterized protein</fullName>
    </submittedName>
</protein>
<evidence type="ECO:0000313" key="3">
    <source>
        <dbReference type="Proteomes" id="UP000887567"/>
    </source>
</evidence>
<name>A0A913YP51_EXADI</name>
<feature type="compositionally biased region" description="Polar residues" evidence="1">
    <location>
        <begin position="50"/>
        <end position="59"/>
    </location>
</feature>
<organism evidence="2 3">
    <name type="scientific">Exaiptasia diaphana</name>
    <name type="common">Tropical sea anemone</name>
    <name type="synonym">Aiptasia pulchella</name>
    <dbReference type="NCBI Taxonomy" id="2652724"/>
    <lineage>
        <taxon>Eukaryota</taxon>
        <taxon>Metazoa</taxon>
        <taxon>Cnidaria</taxon>
        <taxon>Anthozoa</taxon>
        <taxon>Hexacorallia</taxon>
        <taxon>Actiniaria</taxon>
        <taxon>Aiptasiidae</taxon>
        <taxon>Exaiptasia</taxon>
    </lineage>
</organism>
<dbReference type="KEGG" id="epa:110246912"/>
<feature type="region of interest" description="Disordered" evidence="1">
    <location>
        <begin position="1"/>
        <end position="65"/>
    </location>
</feature>